<gene>
    <name evidence="8" type="ORF">ADN00_12860</name>
</gene>
<dbReference type="InterPro" id="IPR014001">
    <property type="entry name" value="Helicase_ATP-bd"/>
</dbReference>
<evidence type="ECO:0000256" key="5">
    <source>
        <dbReference type="SAM" id="MobiDB-lite"/>
    </source>
</evidence>
<dbReference type="InterPro" id="IPR038718">
    <property type="entry name" value="SNF2-like_sf"/>
</dbReference>
<dbReference type="RefSeq" id="WP_075063422.1">
    <property type="nucleotide sequence ID" value="NZ_LGCL01000027.1"/>
</dbReference>
<dbReference type="InterPro" id="IPR049730">
    <property type="entry name" value="SNF2/RAD54-like_C"/>
</dbReference>
<evidence type="ECO:0000259" key="7">
    <source>
        <dbReference type="PROSITE" id="PS51194"/>
    </source>
</evidence>
<keyword evidence="4" id="KW-0067">ATP-binding</keyword>
<dbReference type="Pfam" id="PF00271">
    <property type="entry name" value="Helicase_C"/>
    <property type="match status" value="1"/>
</dbReference>
<dbReference type="Pfam" id="PF13020">
    <property type="entry name" value="NOV_C"/>
    <property type="match status" value="1"/>
</dbReference>
<dbReference type="SUPFAM" id="SSF52540">
    <property type="entry name" value="P-loop containing nucleoside triphosphate hydrolases"/>
    <property type="match status" value="2"/>
</dbReference>
<feature type="region of interest" description="Disordered" evidence="5">
    <location>
        <begin position="395"/>
        <end position="427"/>
    </location>
</feature>
<evidence type="ECO:0008006" key="10">
    <source>
        <dbReference type="Google" id="ProtNLM"/>
    </source>
</evidence>
<keyword evidence="1" id="KW-0547">Nucleotide-binding</keyword>
<dbReference type="SMART" id="SM00487">
    <property type="entry name" value="DEXDc"/>
    <property type="match status" value="1"/>
</dbReference>
<dbReference type="InterPro" id="IPR024975">
    <property type="entry name" value="NOV_C"/>
</dbReference>
<evidence type="ECO:0000313" key="8">
    <source>
        <dbReference type="EMBL" id="KPL75527.1"/>
    </source>
</evidence>
<comment type="caution">
    <text evidence="8">The sequence shown here is derived from an EMBL/GenBank/DDBJ whole genome shotgun (WGS) entry which is preliminary data.</text>
</comment>
<dbReference type="InterPro" id="IPR000330">
    <property type="entry name" value="SNF2_N"/>
</dbReference>
<keyword evidence="3" id="KW-0347">Helicase</keyword>
<keyword evidence="9" id="KW-1185">Reference proteome</keyword>
<evidence type="ECO:0000256" key="1">
    <source>
        <dbReference type="ARBA" id="ARBA00022741"/>
    </source>
</evidence>
<dbReference type="InterPro" id="IPR001650">
    <property type="entry name" value="Helicase_C-like"/>
</dbReference>
<keyword evidence="2" id="KW-0378">Hydrolase</keyword>
<feature type="domain" description="Helicase C-terminal" evidence="7">
    <location>
        <begin position="462"/>
        <end position="607"/>
    </location>
</feature>
<dbReference type="REBASE" id="132873">
    <property type="entry name" value="OapP3M1ORF12865P"/>
</dbReference>
<dbReference type="CDD" id="cd18011">
    <property type="entry name" value="DEXDc_RapA"/>
    <property type="match status" value="1"/>
</dbReference>
<dbReference type="Gene3D" id="3.40.50.10810">
    <property type="entry name" value="Tandem AAA-ATPase domain"/>
    <property type="match status" value="1"/>
</dbReference>
<dbReference type="PROSITE" id="PS51192">
    <property type="entry name" value="HELICASE_ATP_BIND_1"/>
    <property type="match status" value="1"/>
</dbReference>
<dbReference type="GO" id="GO:0005524">
    <property type="term" value="F:ATP binding"/>
    <property type="evidence" value="ECO:0007669"/>
    <property type="project" value="UniProtKB-KW"/>
</dbReference>
<dbReference type="Gene3D" id="3.40.50.300">
    <property type="entry name" value="P-loop containing nucleotide triphosphate hydrolases"/>
    <property type="match status" value="1"/>
</dbReference>
<feature type="compositionally biased region" description="Acidic residues" evidence="5">
    <location>
        <begin position="409"/>
        <end position="419"/>
    </location>
</feature>
<dbReference type="Pfam" id="PF00176">
    <property type="entry name" value="SNF2-rel_dom"/>
    <property type="match status" value="1"/>
</dbReference>
<proteinExistence type="predicted"/>
<evidence type="ECO:0000259" key="6">
    <source>
        <dbReference type="PROSITE" id="PS51192"/>
    </source>
</evidence>
<dbReference type="EMBL" id="LGCL01000027">
    <property type="protein sequence ID" value="KPL75527.1"/>
    <property type="molecule type" value="Genomic_DNA"/>
</dbReference>
<accession>A0A0P6X7X8</accession>
<organism evidence="8 9">
    <name type="scientific">Ornatilinea apprima</name>
    <dbReference type="NCBI Taxonomy" id="1134406"/>
    <lineage>
        <taxon>Bacteria</taxon>
        <taxon>Bacillati</taxon>
        <taxon>Chloroflexota</taxon>
        <taxon>Anaerolineae</taxon>
        <taxon>Anaerolineales</taxon>
        <taxon>Anaerolineaceae</taxon>
        <taxon>Ornatilinea</taxon>
    </lineage>
</organism>
<protein>
    <recommendedName>
        <fullName evidence="10">Helicase</fullName>
    </recommendedName>
</protein>
<feature type="domain" description="Helicase ATP-binding" evidence="6">
    <location>
        <begin position="114"/>
        <end position="288"/>
    </location>
</feature>
<dbReference type="PANTHER" id="PTHR10799">
    <property type="entry name" value="SNF2/RAD54 HELICASE FAMILY"/>
    <property type="match status" value="1"/>
</dbReference>
<evidence type="ECO:0000256" key="4">
    <source>
        <dbReference type="ARBA" id="ARBA00022840"/>
    </source>
</evidence>
<dbReference type="SMART" id="SM00490">
    <property type="entry name" value="HELICc"/>
    <property type="match status" value="1"/>
</dbReference>
<evidence type="ECO:0000256" key="3">
    <source>
        <dbReference type="ARBA" id="ARBA00022806"/>
    </source>
</evidence>
<dbReference type="Proteomes" id="UP000050417">
    <property type="component" value="Unassembled WGS sequence"/>
</dbReference>
<evidence type="ECO:0000313" key="9">
    <source>
        <dbReference type="Proteomes" id="UP000050417"/>
    </source>
</evidence>
<evidence type="ECO:0000256" key="2">
    <source>
        <dbReference type="ARBA" id="ARBA00022801"/>
    </source>
</evidence>
<dbReference type="InterPro" id="IPR057342">
    <property type="entry name" value="DEXDc_RapA"/>
</dbReference>
<dbReference type="OrthoDB" id="9814088at2"/>
<dbReference type="CDD" id="cd18793">
    <property type="entry name" value="SF2_C_SNF"/>
    <property type="match status" value="1"/>
</dbReference>
<dbReference type="PROSITE" id="PS51194">
    <property type="entry name" value="HELICASE_CTER"/>
    <property type="match status" value="1"/>
</dbReference>
<dbReference type="STRING" id="1134406.ADN00_12860"/>
<dbReference type="GO" id="GO:0004386">
    <property type="term" value="F:helicase activity"/>
    <property type="evidence" value="ECO:0007669"/>
    <property type="project" value="UniProtKB-KW"/>
</dbReference>
<dbReference type="InterPro" id="IPR027417">
    <property type="entry name" value="P-loop_NTPase"/>
</dbReference>
<name>A0A0P6X7X8_9CHLR</name>
<dbReference type="AlphaFoldDB" id="A0A0P6X7X8"/>
<dbReference type="GO" id="GO:0016787">
    <property type="term" value="F:hydrolase activity"/>
    <property type="evidence" value="ECO:0007669"/>
    <property type="project" value="UniProtKB-KW"/>
</dbReference>
<reference evidence="8 9" key="1">
    <citation type="submission" date="2015-07" db="EMBL/GenBank/DDBJ databases">
        <title>Genome sequence of Ornatilinea apprima DSM 23815.</title>
        <authorList>
            <person name="Hemp J."/>
            <person name="Ward L.M."/>
            <person name="Pace L.A."/>
            <person name="Fischer W.W."/>
        </authorList>
    </citation>
    <scope>NUCLEOTIDE SEQUENCE [LARGE SCALE GENOMIC DNA]</scope>
    <source>
        <strain evidence="8 9">P3M-1</strain>
    </source>
</reference>
<sequence>MELKPGDWIEGPYWQDTVQIIHIQTQTGYDVVTVYSRAHDLSRPYILTKDDWQQVKPIARASRIDLSFDGDPARFRLAIQAQRLKLAHAIDPYAGLNSSRIDPLPHQFEAVYQHLLARPVVRNLLAHDAGAGKTIIAGLLIKELKRRQDIKRVMIVCPAGLTIQWKRELLTKFGEDFSIISREYMDETRLDRLDVWRKTDLAITSVAFARQREMCRALETVEWDLVIVDEAHKLAAYRKSSGSIEKTQAYELGKILSRRAKHFLLMTATPHKGDPENYRLLIRLIDPEWGDAAAYAPGSNPMMLRRTKEEMRTADGRPLYPERIVETLPYSLSHDEGELLEQVYKFIRKRFEKAKSSNKQSAAFALMTLSRRLASSPSSLLCSLQRIKAKAEAGNAQLASGEASNNDTFDLEDWDELSDEDRGKREQDAEAQAAQMVDLKQLETLITKTEALAKKGSQKIVELRKAVDLWVGERKKQLIIFTEFKDTLDDLDRHLKDWGYTTTQIHGGMAMEDRRVAEKVFWQGKAQVLVATEAAGEGINLQCCNVMINFDLPWNPTRLEQRMGRIHRYGQKEPQVFIFNLLARNSMEDQVKETLLTKLKEMRKDLGDKVFDVVGAVLWGEELRSILERVALGDITAVEHARQAIESAEQPLRAAIDTEREIAATSEPLDIAAFQQNQAQFKAYRLSPEDAEEFLRAAVPFVGGTLREFTVPSKNGNRLAFEVILPLDLGRGKVRRRKLCFWPEACSDDDTDPEAVLFISPGSTLFDQLVEKVLLICREDLARGATYFDIHPDSSSPYLVWFIHTFLRDGLDHPSGEFLTALRHRADQEKVERLPSEVLNGFDFGSGHEMTEGVQRVRPMLAGQREVVDQCVQSVFLPDLMERRKQHEETVAKDCRFLTDGLNHLVDYLNDALLEAYTSDNSEEGDWITEQMNSTRQRMDKLQIDMTNAGHLAMLEPEVLGVALVLPAPIVIAPEETPQVKHGSSVSMRRNPEVEKAAMKVVMDLEEEQGRYPKDVSKGKSWDIESCDAAGKVARYIEVKGRGPGEAEEVWLTEPEWEAARRLGDQHWLYIVRLEDGMKWMIQNPYVKLHPKEMKRWVVSIDEAAEVASQDGPPGK</sequence>